<dbReference type="RefSeq" id="WP_164734677.1">
    <property type="nucleotide sequence ID" value="NZ_CP031423.1"/>
</dbReference>
<dbReference type="InterPro" id="IPR003870">
    <property type="entry name" value="DUF222"/>
</dbReference>
<proteinExistence type="predicted"/>
<dbReference type="Gene3D" id="1.10.30.50">
    <property type="match status" value="1"/>
</dbReference>
<reference evidence="2 3" key="1">
    <citation type="submission" date="2018-08" db="EMBL/GenBank/DDBJ databases">
        <title>Microbacterium lemovicicum sp. nov., a bacterium isolated from a natural uranium-rich soil.</title>
        <authorList>
            <person name="ORTET P."/>
        </authorList>
    </citation>
    <scope>NUCLEOTIDE SEQUENCE [LARGE SCALE GENOMIC DNA]</scope>
    <source>
        <strain evidence="2 3">Viu22</strain>
    </source>
</reference>
<keyword evidence="3" id="KW-1185">Reference proteome</keyword>
<dbReference type="SMART" id="SM00507">
    <property type="entry name" value="HNHc"/>
    <property type="match status" value="1"/>
</dbReference>
<dbReference type="CDD" id="cd00085">
    <property type="entry name" value="HNHc"/>
    <property type="match status" value="1"/>
</dbReference>
<dbReference type="Pfam" id="PF02720">
    <property type="entry name" value="DUF222"/>
    <property type="match status" value="1"/>
</dbReference>
<dbReference type="KEGG" id="mlv:CVS47_03057"/>
<dbReference type="AlphaFoldDB" id="A0A3Q9J5Q9"/>
<name>A0A3Q9J5Q9_9MICO</name>
<evidence type="ECO:0000313" key="2">
    <source>
        <dbReference type="EMBL" id="AZS38400.1"/>
    </source>
</evidence>
<gene>
    <name evidence="2" type="ORF">CVS47_03057</name>
</gene>
<dbReference type="InterPro" id="IPR003615">
    <property type="entry name" value="HNH_nuc"/>
</dbReference>
<dbReference type="EMBL" id="CP031423">
    <property type="protein sequence ID" value="AZS38400.1"/>
    <property type="molecule type" value="Genomic_DNA"/>
</dbReference>
<feature type="domain" description="HNH nuclease" evidence="1">
    <location>
        <begin position="384"/>
        <end position="436"/>
    </location>
</feature>
<accession>A0A3Q9J5Q9</accession>
<organism evidence="2 3">
    <name type="scientific">Microbacterium lemovicicum</name>
    <dbReference type="NCBI Taxonomy" id="1072463"/>
    <lineage>
        <taxon>Bacteria</taxon>
        <taxon>Bacillati</taxon>
        <taxon>Actinomycetota</taxon>
        <taxon>Actinomycetes</taxon>
        <taxon>Micrococcales</taxon>
        <taxon>Microbacteriaceae</taxon>
        <taxon>Microbacterium</taxon>
    </lineage>
</organism>
<evidence type="ECO:0000259" key="1">
    <source>
        <dbReference type="SMART" id="SM00507"/>
    </source>
</evidence>
<protein>
    <recommendedName>
        <fullName evidence="1">HNH nuclease domain-containing protein</fullName>
    </recommendedName>
</protein>
<sequence length="489" mass="52895">MDEPPQAPEIPPEVEEWLWAERIAEAQQWGPLSDIRWSAEECLDAGDAATARWLAIEDRRLELLTEWTHAAEQIARWEAVQMRLLAQALDDALVDARGDADMAVRSAAAELATAVGLSDRTVQRRMSDASTMRDSFPATLEGLTHGRFSRAHAQTVMEEGTRLDEAGRAAYEQIVLDLAPQLTTGRLRVAARAIAERLQPTALVERHAQARDERRVVVRDGDDGMAELWALLPAVLAHGIHDRVTRLAHVIRAGAARESPSDGDLASDPDDRTIDQLRADILCDLALTGHATGAESERGGPTGSNAVRAVVQITVPVLTLIGAHGDGAGAGTGDIGGATLNGRCPVTPADARRLAGGATMWDRVLTDPISGDVSAVDRRLPTEAQRRHLRARDEHCRFPGCRISVGRSDIDHTIDHQYGGATAVDNLAHLCRRHHSLKHHSAWTVTQKTPGVLVWTSPLGRTYTDRPPPALRFMPGGAGLRGAALFQGP</sequence>
<evidence type="ECO:0000313" key="3">
    <source>
        <dbReference type="Proteomes" id="UP000276888"/>
    </source>
</evidence>
<dbReference type="Proteomes" id="UP000276888">
    <property type="component" value="Chromosome"/>
</dbReference>